<evidence type="ECO:0000313" key="5">
    <source>
        <dbReference type="EMBL" id="MEN3227670.1"/>
    </source>
</evidence>
<evidence type="ECO:0000259" key="4">
    <source>
        <dbReference type="PROSITE" id="PS50977"/>
    </source>
</evidence>
<dbReference type="PANTHER" id="PTHR30055:SF181">
    <property type="entry name" value="BLR6905 PROTEIN"/>
    <property type="match status" value="1"/>
</dbReference>
<dbReference type="EMBL" id="JAQYXL010000001">
    <property type="protein sequence ID" value="MEN3227670.1"/>
    <property type="molecule type" value="Genomic_DNA"/>
</dbReference>
<keyword evidence="6" id="KW-1185">Reference proteome</keyword>
<dbReference type="InterPro" id="IPR050109">
    <property type="entry name" value="HTH-type_TetR-like_transc_reg"/>
</dbReference>
<reference evidence="5 6" key="1">
    <citation type="journal article" date="2023" name="PLoS ONE">
        <title>Complete genome assembly of Hawai'i environmental nontuberculous mycobacteria reveals unexpected co-isolation with methylobacteria.</title>
        <authorList>
            <person name="Hendrix J."/>
            <person name="Epperson L.E."/>
            <person name="Tong E.I."/>
            <person name="Chan Y.L."/>
            <person name="Hasan N.A."/>
            <person name="Dawrs S.N."/>
            <person name="Norton G.J."/>
            <person name="Virdi R."/>
            <person name="Crooks J.L."/>
            <person name="Chan E.D."/>
            <person name="Honda J.R."/>
            <person name="Strong M."/>
        </authorList>
    </citation>
    <scope>NUCLEOTIDE SEQUENCE [LARGE SCALE GENOMIC DNA]</scope>
    <source>
        <strain evidence="5 6">NJH_HI01</strain>
    </source>
</reference>
<dbReference type="Proteomes" id="UP001404845">
    <property type="component" value="Unassembled WGS sequence"/>
</dbReference>
<organism evidence="5 6">
    <name type="scientific">Methylorubrum rhodesianum</name>
    <dbReference type="NCBI Taxonomy" id="29427"/>
    <lineage>
        <taxon>Bacteria</taxon>
        <taxon>Pseudomonadati</taxon>
        <taxon>Pseudomonadota</taxon>
        <taxon>Alphaproteobacteria</taxon>
        <taxon>Hyphomicrobiales</taxon>
        <taxon>Methylobacteriaceae</taxon>
        <taxon>Methylorubrum</taxon>
    </lineage>
</organism>
<dbReference type="InterPro" id="IPR001647">
    <property type="entry name" value="HTH_TetR"/>
</dbReference>
<dbReference type="Gene3D" id="1.10.357.10">
    <property type="entry name" value="Tetracycline Repressor, domain 2"/>
    <property type="match status" value="1"/>
</dbReference>
<accession>A0ABU9Z8Z2</accession>
<dbReference type="SUPFAM" id="SSF46689">
    <property type="entry name" value="Homeodomain-like"/>
    <property type="match status" value="1"/>
</dbReference>
<proteinExistence type="predicted"/>
<keyword evidence="1 2" id="KW-0238">DNA-binding</keyword>
<gene>
    <name evidence="5" type="ORF">PUR21_08505</name>
</gene>
<dbReference type="PANTHER" id="PTHR30055">
    <property type="entry name" value="HTH-TYPE TRANSCRIPTIONAL REGULATOR RUTR"/>
    <property type="match status" value="1"/>
</dbReference>
<protein>
    <submittedName>
        <fullName evidence="5">TetR/AcrR family transcriptional regulator</fullName>
    </submittedName>
</protein>
<dbReference type="InterPro" id="IPR009057">
    <property type="entry name" value="Homeodomain-like_sf"/>
</dbReference>
<feature type="region of interest" description="Disordered" evidence="3">
    <location>
        <begin position="1"/>
        <end position="33"/>
    </location>
</feature>
<evidence type="ECO:0000256" key="2">
    <source>
        <dbReference type="PROSITE-ProRule" id="PRU00335"/>
    </source>
</evidence>
<feature type="DNA-binding region" description="H-T-H motif" evidence="2">
    <location>
        <begin position="56"/>
        <end position="75"/>
    </location>
</feature>
<evidence type="ECO:0000256" key="1">
    <source>
        <dbReference type="ARBA" id="ARBA00023125"/>
    </source>
</evidence>
<dbReference type="PRINTS" id="PR00455">
    <property type="entry name" value="HTHTETR"/>
</dbReference>
<dbReference type="Pfam" id="PF00440">
    <property type="entry name" value="TetR_N"/>
    <property type="match status" value="1"/>
</dbReference>
<comment type="caution">
    <text evidence="5">The sequence shown here is derived from an EMBL/GenBank/DDBJ whole genome shotgun (WGS) entry which is preliminary data.</text>
</comment>
<name>A0ABU9Z8Z2_9HYPH</name>
<sequence>MSKKAIKPKESDANDATSAFFPSPTSKRRRLDPAEREREIIRGAVAFFAEVGFEGGLRDLAQRAGTTHQNLLRYFPTKELLIERVYEEIYLSRWQPEWEALLRDPGKSLEERLIAFYEAYLPAIFSYEWVRIFVFAGLKGVGITQRYLGLIQERVIEPLAHELRVAGGNGNDDTVLSANELEVAWGLHGEIFYLAIRRWVYDMETPADLSPVIKTAVLQFLKGAASGMNSASTWNVIAQQ</sequence>
<feature type="domain" description="HTH tetR-type" evidence="4">
    <location>
        <begin position="34"/>
        <end position="93"/>
    </location>
</feature>
<dbReference type="PROSITE" id="PS50977">
    <property type="entry name" value="HTH_TETR_2"/>
    <property type="match status" value="1"/>
</dbReference>
<evidence type="ECO:0000256" key="3">
    <source>
        <dbReference type="SAM" id="MobiDB-lite"/>
    </source>
</evidence>
<evidence type="ECO:0000313" key="6">
    <source>
        <dbReference type="Proteomes" id="UP001404845"/>
    </source>
</evidence>
<dbReference type="RefSeq" id="WP_221775500.1">
    <property type="nucleotide sequence ID" value="NZ_JACWCW010000082.1"/>
</dbReference>